<evidence type="ECO:0000259" key="1">
    <source>
        <dbReference type="SMART" id="SM01321"/>
    </source>
</evidence>
<sequence>MPKRKHSFCTGYYYHIYNRGNNKQAIFYEQADYYRFYQTLFYYRFRNLPTKLSDFIRLNSKIKNALVGSNFHCYDQKTSLICYALMPNHFHLLVTQHFQNGISDYLREATDSYTRFFNTKHRRDGSLFQGRFKSVLLESDEQLLHLSRYIHLNPVTSGVLAYEKLEEYPWTSMQEYSNLTVGICKKDLILSRFSGVAEYKNFVLSRAAYQKTLVSLKKLTLE</sequence>
<organism evidence="2 3">
    <name type="scientific">candidate division WWE3 bacterium CG06_land_8_20_14_3_00_42_16</name>
    <dbReference type="NCBI Taxonomy" id="1975083"/>
    <lineage>
        <taxon>Bacteria</taxon>
        <taxon>Katanobacteria</taxon>
    </lineage>
</organism>
<comment type="caution">
    <text evidence="2">The sequence shown here is derived from an EMBL/GenBank/DDBJ whole genome shotgun (WGS) entry which is preliminary data.</text>
</comment>
<dbReference type="EMBL" id="PEWD01000028">
    <property type="protein sequence ID" value="PIU69126.1"/>
    <property type="molecule type" value="Genomic_DNA"/>
</dbReference>
<dbReference type="Gene3D" id="3.30.70.1290">
    <property type="entry name" value="Transposase IS200-like"/>
    <property type="match status" value="1"/>
</dbReference>
<proteinExistence type="predicted"/>
<gene>
    <name evidence="2" type="ORF">COS81_01270</name>
</gene>
<dbReference type="SUPFAM" id="SSF143422">
    <property type="entry name" value="Transposase IS200-like"/>
    <property type="match status" value="1"/>
</dbReference>
<dbReference type="Pfam" id="PF01797">
    <property type="entry name" value="Y1_Tnp"/>
    <property type="match status" value="1"/>
</dbReference>
<dbReference type="InterPro" id="IPR036515">
    <property type="entry name" value="Transposase_17_sf"/>
</dbReference>
<feature type="domain" description="Transposase IS200-like" evidence="1">
    <location>
        <begin position="9"/>
        <end position="153"/>
    </location>
</feature>
<dbReference type="AlphaFoldDB" id="A0A2M7AP27"/>
<dbReference type="PANTHER" id="PTHR34322:SF2">
    <property type="entry name" value="TRANSPOSASE IS200-LIKE DOMAIN-CONTAINING PROTEIN"/>
    <property type="match status" value="1"/>
</dbReference>
<dbReference type="PANTHER" id="PTHR34322">
    <property type="entry name" value="TRANSPOSASE, Y1_TNP DOMAIN-CONTAINING"/>
    <property type="match status" value="1"/>
</dbReference>
<dbReference type="InterPro" id="IPR002686">
    <property type="entry name" value="Transposase_17"/>
</dbReference>
<accession>A0A2M7AP27</accession>
<reference evidence="3" key="1">
    <citation type="submission" date="2017-09" db="EMBL/GenBank/DDBJ databases">
        <title>Depth-based differentiation of microbial function through sediment-hosted aquifers and enrichment of novel symbionts in the deep terrestrial subsurface.</title>
        <authorList>
            <person name="Probst A.J."/>
            <person name="Ladd B."/>
            <person name="Jarett J.K."/>
            <person name="Geller-Mcgrath D.E."/>
            <person name="Sieber C.M.K."/>
            <person name="Emerson J.B."/>
            <person name="Anantharaman K."/>
            <person name="Thomas B.C."/>
            <person name="Malmstrom R."/>
            <person name="Stieglmeier M."/>
            <person name="Klingl A."/>
            <person name="Woyke T."/>
            <person name="Ryan C.M."/>
            <person name="Banfield J.F."/>
        </authorList>
    </citation>
    <scope>NUCLEOTIDE SEQUENCE [LARGE SCALE GENOMIC DNA]</scope>
</reference>
<dbReference type="GO" id="GO:0006313">
    <property type="term" value="P:DNA transposition"/>
    <property type="evidence" value="ECO:0007669"/>
    <property type="project" value="InterPro"/>
</dbReference>
<evidence type="ECO:0000313" key="3">
    <source>
        <dbReference type="Proteomes" id="UP000229916"/>
    </source>
</evidence>
<dbReference type="SMART" id="SM01321">
    <property type="entry name" value="Y1_Tnp"/>
    <property type="match status" value="1"/>
</dbReference>
<dbReference type="Proteomes" id="UP000229916">
    <property type="component" value="Unassembled WGS sequence"/>
</dbReference>
<protein>
    <recommendedName>
        <fullName evidence="1">Transposase IS200-like domain-containing protein</fullName>
    </recommendedName>
</protein>
<dbReference type="GO" id="GO:0003677">
    <property type="term" value="F:DNA binding"/>
    <property type="evidence" value="ECO:0007669"/>
    <property type="project" value="InterPro"/>
</dbReference>
<name>A0A2M7AP27_UNCKA</name>
<evidence type="ECO:0000313" key="2">
    <source>
        <dbReference type="EMBL" id="PIU69126.1"/>
    </source>
</evidence>
<dbReference type="GO" id="GO:0004803">
    <property type="term" value="F:transposase activity"/>
    <property type="evidence" value="ECO:0007669"/>
    <property type="project" value="InterPro"/>
</dbReference>